<organism evidence="1 2">
    <name type="scientific">Bauhinia variegata</name>
    <name type="common">Purple orchid tree</name>
    <name type="synonym">Phanera variegata</name>
    <dbReference type="NCBI Taxonomy" id="167791"/>
    <lineage>
        <taxon>Eukaryota</taxon>
        <taxon>Viridiplantae</taxon>
        <taxon>Streptophyta</taxon>
        <taxon>Embryophyta</taxon>
        <taxon>Tracheophyta</taxon>
        <taxon>Spermatophyta</taxon>
        <taxon>Magnoliopsida</taxon>
        <taxon>eudicotyledons</taxon>
        <taxon>Gunneridae</taxon>
        <taxon>Pentapetalae</taxon>
        <taxon>rosids</taxon>
        <taxon>fabids</taxon>
        <taxon>Fabales</taxon>
        <taxon>Fabaceae</taxon>
        <taxon>Cercidoideae</taxon>
        <taxon>Cercideae</taxon>
        <taxon>Bauhiniinae</taxon>
        <taxon>Bauhinia</taxon>
    </lineage>
</organism>
<keyword evidence="2" id="KW-1185">Reference proteome</keyword>
<gene>
    <name evidence="1" type="ORF">L6164_031019</name>
</gene>
<dbReference type="Proteomes" id="UP000828941">
    <property type="component" value="Chromosome 12"/>
</dbReference>
<proteinExistence type="predicted"/>
<accession>A0ACB9LEH6</accession>
<reference evidence="1 2" key="1">
    <citation type="journal article" date="2022" name="DNA Res.">
        <title>Chromosomal-level genome assembly of the orchid tree Bauhinia variegata (Leguminosae; Cercidoideae) supports the allotetraploid origin hypothesis of Bauhinia.</title>
        <authorList>
            <person name="Zhong Y."/>
            <person name="Chen Y."/>
            <person name="Zheng D."/>
            <person name="Pang J."/>
            <person name="Liu Y."/>
            <person name="Luo S."/>
            <person name="Meng S."/>
            <person name="Qian L."/>
            <person name="Wei D."/>
            <person name="Dai S."/>
            <person name="Zhou R."/>
        </authorList>
    </citation>
    <scope>NUCLEOTIDE SEQUENCE [LARGE SCALE GENOMIC DNA]</scope>
    <source>
        <strain evidence="1">BV-YZ2020</strain>
    </source>
</reference>
<protein>
    <submittedName>
        <fullName evidence="1">Uncharacterized protein</fullName>
    </submittedName>
</protein>
<sequence length="104" mass="11438">MISRLAKAGNVVEAKGLFDRFKGCGGIPDLACYNAIIEGLSIANRTMDAYDLFEETRLKGCRINSKTFVVLLDALHKADCLEQAAIVGAVLREMAKSKHANRFY</sequence>
<name>A0ACB9LEH6_BAUVA</name>
<dbReference type="EMBL" id="CM039437">
    <property type="protein sequence ID" value="KAI4307891.1"/>
    <property type="molecule type" value="Genomic_DNA"/>
</dbReference>
<comment type="caution">
    <text evidence="1">The sequence shown here is derived from an EMBL/GenBank/DDBJ whole genome shotgun (WGS) entry which is preliminary data.</text>
</comment>
<evidence type="ECO:0000313" key="1">
    <source>
        <dbReference type="EMBL" id="KAI4307891.1"/>
    </source>
</evidence>
<evidence type="ECO:0000313" key="2">
    <source>
        <dbReference type="Proteomes" id="UP000828941"/>
    </source>
</evidence>